<dbReference type="EMBL" id="JACGCM010000680">
    <property type="protein sequence ID" value="KAF6168756.1"/>
    <property type="molecule type" value="Genomic_DNA"/>
</dbReference>
<reference evidence="1 2" key="1">
    <citation type="journal article" date="2020" name="IScience">
        <title>Genome Sequencing of the Endangered Kingdonia uniflora (Circaeasteraceae, Ranunculales) Reveals Potential Mechanisms of Evolutionary Specialization.</title>
        <authorList>
            <person name="Sun Y."/>
            <person name="Deng T."/>
            <person name="Zhang A."/>
            <person name="Moore M.J."/>
            <person name="Landis J.B."/>
            <person name="Lin N."/>
            <person name="Zhang H."/>
            <person name="Zhang X."/>
            <person name="Huang J."/>
            <person name="Zhang X."/>
            <person name="Sun H."/>
            <person name="Wang H."/>
        </authorList>
    </citation>
    <scope>NUCLEOTIDE SEQUENCE [LARGE SCALE GENOMIC DNA]</scope>
    <source>
        <strain evidence="1">TB1705</strain>
        <tissue evidence="1">Leaf</tissue>
    </source>
</reference>
<gene>
    <name evidence="1" type="ORF">GIB67_023781</name>
</gene>
<dbReference type="Proteomes" id="UP000541444">
    <property type="component" value="Unassembled WGS sequence"/>
</dbReference>
<organism evidence="1 2">
    <name type="scientific">Kingdonia uniflora</name>
    <dbReference type="NCBI Taxonomy" id="39325"/>
    <lineage>
        <taxon>Eukaryota</taxon>
        <taxon>Viridiplantae</taxon>
        <taxon>Streptophyta</taxon>
        <taxon>Embryophyta</taxon>
        <taxon>Tracheophyta</taxon>
        <taxon>Spermatophyta</taxon>
        <taxon>Magnoliopsida</taxon>
        <taxon>Ranunculales</taxon>
        <taxon>Circaeasteraceae</taxon>
        <taxon>Kingdonia</taxon>
    </lineage>
</organism>
<protein>
    <submittedName>
        <fullName evidence="1">Uncharacterized protein</fullName>
    </submittedName>
</protein>
<keyword evidence="2" id="KW-1185">Reference proteome</keyword>
<evidence type="ECO:0000313" key="2">
    <source>
        <dbReference type="Proteomes" id="UP000541444"/>
    </source>
</evidence>
<dbReference type="AlphaFoldDB" id="A0A7J7NNL8"/>
<accession>A0A7J7NNL8</accession>
<comment type="caution">
    <text evidence="1">The sequence shown here is derived from an EMBL/GenBank/DDBJ whole genome shotgun (WGS) entry which is preliminary data.</text>
</comment>
<evidence type="ECO:0000313" key="1">
    <source>
        <dbReference type="EMBL" id="KAF6168756.1"/>
    </source>
</evidence>
<name>A0A7J7NNL8_9MAGN</name>
<sequence length="100" mass="11713">MSLFHLGIVRFLLLWVFHLDSTSKYGVCGFKFFQWRILHAQGYLIQSSSLFDSKVCLSFIWVLLDFCFCGSFHFDIMFMKMGSVGLGFGVWVLHRQFLIL</sequence>
<proteinExistence type="predicted"/>